<sequence length="418" mass="43824">MIKTLSLFSLLLAVSVLARPPNATVYFNGLEASLIDNGLSGLWNAIAVANSTETGPDLINKLYSDNKFTIYAPNNAAWQGSGLSQPPANGDLASLLSYHIVQATLNSSTDIAPIRHHTIAFTELRSPTVDLPGDQTQVIVLETAVNATTGQEVNDGSVLIRGDNWNATSSGDQFTYENLFIQPMDKILTVPSPFLKTLSQSGLAITANLGATSAISAISSSGLNNTLSQNCHGCTFFIPVNKAFESAAQSTNITSLDDSSRSNVILNHVLNGSVVYSPDLNSGNAYITSAGMPLIFLIDEQGKKFISVGQYRASIVRSDIPISNGVVHLIDTLMVVPQNNHQRADDAASSAASAAVSRTTTTNVIGVGGTSPTTTSTATTSSATGSRTQSSAFSNKQIDLGSTIKVSIISVILGGLWV</sequence>
<dbReference type="InterPro" id="IPR000782">
    <property type="entry name" value="FAS1_domain"/>
</dbReference>
<feature type="domain" description="FAS1" evidence="3">
    <location>
        <begin position="198"/>
        <end position="334"/>
    </location>
</feature>
<dbReference type="RefSeq" id="XP_019014562.1">
    <property type="nucleotide sequence ID" value="XM_019152424.1"/>
</dbReference>
<evidence type="ECO:0000256" key="2">
    <source>
        <dbReference type="SAM" id="SignalP"/>
    </source>
</evidence>
<dbReference type="InterPro" id="IPR036378">
    <property type="entry name" value="FAS1_dom_sf"/>
</dbReference>
<dbReference type="InterPro" id="IPR050904">
    <property type="entry name" value="Adhesion/Biosynth-related"/>
</dbReference>
<dbReference type="GO" id="GO:0005615">
    <property type="term" value="C:extracellular space"/>
    <property type="evidence" value="ECO:0007669"/>
    <property type="project" value="TreeGrafter"/>
</dbReference>
<keyword evidence="6" id="KW-1185">Reference proteome</keyword>
<dbReference type="EMBL" id="KI894007">
    <property type="protein sequence ID" value="OCF53343.1"/>
    <property type="molecule type" value="Genomic_DNA"/>
</dbReference>
<feature type="chain" id="PRO_5008628519" description="FAS1 domain-containing protein" evidence="2">
    <location>
        <begin position="19"/>
        <end position="418"/>
    </location>
</feature>
<accession>A0A1B9ICX8</accession>
<gene>
    <name evidence="4" type="ORF">I206_00645</name>
    <name evidence="5" type="ORF">I206_100680</name>
</gene>
<dbReference type="Proteomes" id="UP000094020">
    <property type="component" value="Chromosome 1"/>
</dbReference>
<dbReference type="Gene3D" id="2.30.180.10">
    <property type="entry name" value="FAS1 domain"/>
    <property type="match status" value="2"/>
</dbReference>
<name>A0A1B9ICX8_9TREE</name>
<organism evidence="4">
    <name type="scientific">Kwoniella pini CBS 10737</name>
    <dbReference type="NCBI Taxonomy" id="1296096"/>
    <lineage>
        <taxon>Eukaryota</taxon>
        <taxon>Fungi</taxon>
        <taxon>Dikarya</taxon>
        <taxon>Basidiomycota</taxon>
        <taxon>Agaricomycotina</taxon>
        <taxon>Tremellomycetes</taxon>
        <taxon>Tremellales</taxon>
        <taxon>Cryptococcaceae</taxon>
        <taxon>Kwoniella</taxon>
    </lineage>
</organism>
<dbReference type="OrthoDB" id="286301at2759"/>
<reference evidence="4" key="1">
    <citation type="submission" date="2013-07" db="EMBL/GenBank/DDBJ databases">
        <title>The Genome Sequence of Cryptococcus pinus CBS10737.</title>
        <authorList>
            <consortium name="The Broad Institute Genome Sequencing Platform"/>
            <person name="Cuomo C."/>
            <person name="Litvintseva A."/>
            <person name="Chen Y."/>
            <person name="Heitman J."/>
            <person name="Sun S."/>
            <person name="Springer D."/>
            <person name="Dromer F."/>
            <person name="Young S.K."/>
            <person name="Zeng Q."/>
            <person name="Gargeya S."/>
            <person name="Fitzgerald M."/>
            <person name="Abouelleil A."/>
            <person name="Alvarado L."/>
            <person name="Berlin A.M."/>
            <person name="Chapman S.B."/>
            <person name="Dewar J."/>
            <person name="Goldberg J."/>
            <person name="Griggs A."/>
            <person name="Gujja S."/>
            <person name="Hansen M."/>
            <person name="Howarth C."/>
            <person name="Imamovic A."/>
            <person name="Larimer J."/>
            <person name="McCowan C."/>
            <person name="Murphy C."/>
            <person name="Pearson M."/>
            <person name="Priest M."/>
            <person name="Roberts A."/>
            <person name="Saif S."/>
            <person name="Shea T."/>
            <person name="Sykes S."/>
            <person name="Wortman J."/>
            <person name="Nusbaum C."/>
            <person name="Birren B."/>
        </authorList>
    </citation>
    <scope>NUCLEOTIDE SEQUENCE [LARGE SCALE GENOMIC DNA]</scope>
    <source>
        <strain evidence="4">CBS 10737</strain>
    </source>
</reference>
<dbReference type="KEGG" id="kpin:30169014"/>
<feature type="region of interest" description="Disordered" evidence="1">
    <location>
        <begin position="363"/>
        <end position="388"/>
    </location>
</feature>
<reference evidence="4" key="3">
    <citation type="submission" date="2016-07" db="EMBL/GenBank/DDBJ databases">
        <title>Evolution of pathogenesis and genome organization in the Tremellales.</title>
        <authorList>
            <person name="Cuomo C."/>
            <person name="Litvintseva A."/>
            <person name="Heitman J."/>
            <person name="Chen Y."/>
            <person name="Sun S."/>
            <person name="Springer D."/>
            <person name="Dromer F."/>
            <person name="Young S."/>
            <person name="Zeng Q."/>
            <person name="Chapman S."/>
            <person name="Gujja S."/>
            <person name="Saif S."/>
            <person name="Birren B."/>
        </authorList>
    </citation>
    <scope>NUCLEOTIDE SEQUENCE</scope>
    <source>
        <strain evidence="4">CBS 10737</strain>
    </source>
</reference>
<dbReference type="GeneID" id="30169014"/>
<protein>
    <recommendedName>
        <fullName evidence="3">FAS1 domain-containing protein</fullName>
    </recommendedName>
</protein>
<evidence type="ECO:0000259" key="3">
    <source>
        <dbReference type="PROSITE" id="PS50213"/>
    </source>
</evidence>
<reference evidence="5" key="4">
    <citation type="submission" date="2024-02" db="EMBL/GenBank/DDBJ databases">
        <title>Comparative genomics of Cryptococcus and Kwoniella reveals pathogenesis evolution and contrasting modes of karyotype evolution via chromosome fusion or intercentromeric recombination.</title>
        <authorList>
            <person name="Coelho M.A."/>
            <person name="David-Palma M."/>
            <person name="Shea T."/>
            <person name="Bowers K."/>
            <person name="McGinley-Smith S."/>
            <person name="Mohammad A.W."/>
            <person name="Gnirke A."/>
            <person name="Yurkov A.M."/>
            <person name="Nowrousian M."/>
            <person name="Sun S."/>
            <person name="Cuomo C.A."/>
            <person name="Heitman J."/>
        </authorList>
    </citation>
    <scope>NUCLEOTIDE SEQUENCE</scope>
    <source>
        <strain evidence="5">CBS 10737</strain>
    </source>
</reference>
<dbReference type="EMBL" id="CP144519">
    <property type="protein sequence ID" value="WWC66775.1"/>
    <property type="molecule type" value="Genomic_DNA"/>
</dbReference>
<reference evidence="5" key="2">
    <citation type="submission" date="2013-07" db="EMBL/GenBank/DDBJ databases">
        <authorList>
            <consortium name="The Broad Institute Genome Sequencing Platform"/>
            <person name="Cuomo C."/>
            <person name="Litvintseva A."/>
            <person name="Chen Y."/>
            <person name="Heitman J."/>
            <person name="Sun S."/>
            <person name="Springer D."/>
            <person name="Dromer F."/>
            <person name="Young S.K."/>
            <person name="Zeng Q."/>
            <person name="Gargeya S."/>
            <person name="Fitzgerald M."/>
            <person name="Abouelleil A."/>
            <person name="Alvarado L."/>
            <person name="Berlin A.M."/>
            <person name="Chapman S.B."/>
            <person name="Dewar J."/>
            <person name="Goldberg J."/>
            <person name="Griggs A."/>
            <person name="Gujja S."/>
            <person name="Hansen M."/>
            <person name="Howarth C."/>
            <person name="Imamovic A."/>
            <person name="Larimer J."/>
            <person name="McCowan C."/>
            <person name="Murphy C."/>
            <person name="Pearson M."/>
            <person name="Priest M."/>
            <person name="Roberts A."/>
            <person name="Saif S."/>
            <person name="Shea T."/>
            <person name="Sykes S."/>
            <person name="Wortman J."/>
            <person name="Nusbaum C."/>
            <person name="Birren B."/>
        </authorList>
    </citation>
    <scope>NUCLEOTIDE SEQUENCE</scope>
    <source>
        <strain evidence="5">CBS 10737</strain>
    </source>
</reference>
<dbReference type="STRING" id="1296096.A0A1B9ICX8"/>
<dbReference type="PANTHER" id="PTHR10900">
    <property type="entry name" value="PERIOSTIN-RELATED"/>
    <property type="match status" value="1"/>
</dbReference>
<evidence type="ECO:0000313" key="5">
    <source>
        <dbReference type="EMBL" id="WWC66775.1"/>
    </source>
</evidence>
<keyword evidence="2" id="KW-0732">Signal</keyword>
<dbReference type="Pfam" id="PF02469">
    <property type="entry name" value="Fasciclin"/>
    <property type="match status" value="2"/>
</dbReference>
<dbReference type="PANTHER" id="PTHR10900:SF77">
    <property type="entry name" value="FI19380P1"/>
    <property type="match status" value="1"/>
</dbReference>
<proteinExistence type="predicted"/>
<evidence type="ECO:0000256" key="1">
    <source>
        <dbReference type="SAM" id="MobiDB-lite"/>
    </source>
</evidence>
<feature type="signal peptide" evidence="2">
    <location>
        <begin position="1"/>
        <end position="18"/>
    </location>
</feature>
<dbReference type="SUPFAM" id="SSF82153">
    <property type="entry name" value="FAS1 domain"/>
    <property type="match status" value="2"/>
</dbReference>
<dbReference type="PROSITE" id="PS50213">
    <property type="entry name" value="FAS1"/>
    <property type="match status" value="2"/>
</dbReference>
<feature type="domain" description="FAS1" evidence="3">
    <location>
        <begin position="26"/>
        <end position="165"/>
    </location>
</feature>
<dbReference type="AlphaFoldDB" id="A0A1B9ICX8"/>
<dbReference type="SMART" id="SM00554">
    <property type="entry name" value="FAS1"/>
    <property type="match status" value="2"/>
</dbReference>
<evidence type="ECO:0000313" key="6">
    <source>
        <dbReference type="Proteomes" id="UP000094020"/>
    </source>
</evidence>
<evidence type="ECO:0000313" key="4">
    <source>
        <dbReference type="EMBL" id="OCF53343.1"/>
    </source>
</evidence>